<accession>A0A084VEP7</accession>
<reference evidence="1 3" key="1">
    <citation type="journal article" date="2014" name="BMC Genomics">
        <title>Genome sequence of Anopheles sinensis provides insight into genetics basis of mosquito competence for malaria parasites.</title>
        <authorList>
            <person name="Zhou D."/>
            <person name="Zhang D."/>
            <person name="Ding G."/>
            <person name="Shi L."/>
            <person name="Hou Q."/>
            <person name="Ye Y."/>
            <person name="Xu Y."/>
            <person name="Zhou H."/>
            <person name="Xiong C."/>
            <person name="Li S."/>
            <person name="Yu J."/>
            <person name="Hong S."/>
            <person name="Yu X."/>
            <person name="Zou P."/>
            <person name="Chen C."/>
            <person name="Chang X."/>
            <person name="Wang W."/>
            <person name="Lv Y."/>
            <person name="Sun Y."/>
            <person name="Ma L."/>
            <person name="Shen B."/>
            <person name="Zhu C."/>
        </authorList>
    </citation>
    <scope>NUCLEOTIDE SEQUENCE [LARGE SCALE GENOMIC DNA]</scope>
</reference>
<dbReference type="Proteomes" id="UP000030765">
    <property type="component" value="Unassembled WGS sequence"/>
</dbReference>
<proteinExistence type="predicted"/>
<name>A0A084VEP7_ANOSI</name>
<dbReference type="GO" id="GO:0016740">
    <property type="term" value="F:transferase activity"/>
    <property type="evidence" value="ECO:0007669"/>
    <property type="project" value="UniProtKB-KW"/>
</dbReference>
<sequence length="142" mass="15537">MFARPTGSAGKSLRFGYATKTEAEERFRIGKRIPDRILEWGHRQVVHQLTPETGVRRRRHIHASLGFSENLDQSHTVGGRKTTPDDIGISVRGLALPGSTFNGGIFANPPGRTLRSGKKAAPPSQTVVVEAGAFRMETNCED</sequence>
<dbReference type="EMBL" id="ATLV01012286">
    <property type="status" value="NOT_ANNOTATED_CDS"/>
    <property type="molecule type" value="Genomic_DNA"/>
</dbReference>
<dbReference type="AlphaFoldDB" id="A0A084VEP7"/>
<evidence type="ECO:0000313" key="2">
    <source>
        <dbReference type="EnsemblMetazoa" id="ASIC003478-PA"/>
    </source>
</evidence>
<dbReference type="EMBL" id="KE524778">
    <property type="protein sequence ID" value="KFB36441.1"/>
    <property type="molecule type" value="Genomic_DNA"/>
</dbReference>
<dbReference type="EnsemblMetazoa" id="ASIC003478-RA">
    <property type="protein sequence ID" value="ASIC003478-PA"/>
    <property type="gene ID" value="ASIC003478"/>
</dbReference>
<protein>
    <submittedName>
        <fullName evidence="1 2">Aminoglycoside N(6')-acetyltransferase</fullName>
    </submittedName>
</protein>
<dbReference type="VEuPathDB" id="VectorBase:ASIC003478"/>
<keyword evidence="3" id="KW-1185">Reference proteome</keyword>
<keyword evidence="1" id="KW-0808">Transferase</keyword>
<reference evidence="2" key="2">
    <citation type="submission" date="2020-05" db="UniProtKB">
        <authorList>
            <consortium name="EnsemblMetazoa"/>
        </authorList>
    </citation>
    <scope>IDENTIFICATION</scope>
</reference>
<evidence type="ECO:0000313" key="3">
    <source>
        <dbReference type="Proteomes" id="UP000030765"/>
    </source>
</evidence>
<evidence type="ECO:0000313" key="1">
    <source>
        <dbReference type="EMBL" id="KFB36441.1"/>
    </source>
</evidence>
<gene>
    <name evidence="1" type="ORF">ZHAS_00003478</name>
</gene>
<organism evidence="1">
    <name type="scientific">Anopheles sinensis</name>
    <name type="common">Mosquito</name>
    <dbReference type="NCBI Taxonomy" id="74873"/>
    <lineage>
        <taxon>Eukaryota</taxon>
        <taxon>Metazoa</taxon>
        <taxon>Ecdysozoa</taxon>
        <taxon>Arthropoda</taxon>
        <taxon>Hexapoda</taxon>
        <taxon>Insecta</taxon>
        <taxon>Pterygota</taxon>
        <taxon>Neoptera</taxon>
        <taxon>Endopterygota</taxon>
        <taxon>Diptera</taxon>
        <taxon>Nematocera</taxon>
        <taxon>Culicoidea</taxon>
        <taxon>Culicidae</taxon>
        <taxon>Anophelinae</taxon>
        <taxon>Anopheles</taxon>
    </lineage>
</organism>